<name>A0A1H2GW85_9GAMM</name>
<evidence type="ECO:0000313" key="3">
    <source>
        <dbReference type="Proteomes" id="UP000243063"/>
    </source>
</evidence>
<protein>
    <submittedName>
        <fullName evidence="2">Uncharacterized protein</fullName>
    </submittedName>
</protein>
<dbReference type="STRING" id="1245526.SAMN05216580_2002"/>
<gene>
    <name evidence="2" type="ORF">SAMN05216580_2002</name>
</gene>
<keyword evidence="3" id="KW-1185">Reference proteome</keyword>
<dbReference type="EMBL" id="LT629780">
    <property type="protein sequence ID" value="SDU23937.1"/>
    <property type="molecule type" value="Genomic_DNA"/>
</dbReference>
<accession>A0A1H2GW85</accession>
<proteinExistence type="predicted"/>
<evidence type="ECO:0000256" key="1">
    <source>
        <dbReference type="SAM" id="Phobius"/>
    </source>
</evidence>
<dbReference type="AlphaFoldDB" id="A0A1H2GW85"/>
<reference evidence="3" key="1">
    <citation type="submission" date="2016-10" db="EMBL/GenBank/DDBJ databases">
        <authorList>
            <person name="Varghese N."/>
            <person name="Submissions S."/>
        </authorList>
    </citation>
    <scope>NUCLEOTIDE SEQUENCE [LARGE SCALE GENOMIC DNA]</scope>
    <source>
        <strain evidence="3">CCTCC 2012022</strain>
    </source>
</reference>
<organism evidence="2 3">
    <name type="scientific">Geopseudomonas guangdongensis</name>
    <dbReference type="NCBI Taxonomy" id="1245526"/>
    <lineage>
        <taxon>Bacteria</taxon>
        <taxon>Pseudomonadati</taxon>
        <taxon>Pseudomonadota</taxon>
        <taxon>Gammaproteobacteria</taxon>
        <taxon>Pseudomonadales</taxon>
        <taxon>Pseudomonadaceae</taxon>
        <taxon>Geopseudomonas</taxon>
    </lineage>
</organism>
<keyword evidence="1" id="KW-0812">Transmembrane</keyword>
<dbReference type="Proteomes" id="UP000243063">
    <property type="component" value="Chromosome I"/>
</dbReference>
<dbReference type="RefSeq" id="WP_090214052.1">
    <property type="nucleotide sequence ID" value="NZ_LT629780.1"/>
</dbReference>
<keyword evidence="1" id="KW-0472">Membrane</keyword>
<keyword evidence="1" id="KW-1133">Transmembrane helix</keyword>
<sequence>MRIGALLCLAIFVAWVALALLQLWFAPFDGVLFLKLSLTAAALFGVVLGISLVLREQASDRRLRQRGYLDD</sequence>
<feature type="transmembrane region" description="Helical" evidence="1">
    <location>
        <begin position="35"/>
        <end position="54"/>
    </location>
</feature>
<evidence type="ECO:0000313" key="2">
    <source>
        <dbReference type="EMBL" id="SDU23937.1"/>
    </source>
</evidence>